<feature type="signal peptide" evidence="1">
    <location>
        <begin position="1"/>
        <end position="24"/>
    </location>
</feature>
<comment type="caution">
    <text evidence="2">The sequence shown here is derived from an EMBL/GenBank/DDBJ whole genome shotgun (WGS) entry which is preliminary data.</text>
</comment>
<keyword evidence="3" id="KW-1185">Reference proteome</keyword>
<evidence type="ECO:0000313" key="2">
    <source>
        <dbReference type="EMBL" id="PSK94116.1"/>
    </source>
</evidence>
<keyword evidence="1" id="KW-0732">Signal</keyword>
<evidence type="ECO:0000256" key="1">
    <source>
        <dbReference type="SAM" id="SignalP"/>
    </source>
</evidence>
<dbReference type="AlphaFoldDB" id="A0A2P8DA65"/>
<feature type="chain" id="PRO_5015137567" description="Lipoprotein" evidence="1">
    <location>
        <begin position="25"/>
        <end position="161"/>
    </location>
</feature>
<evidence type="ECO:0008006" key="4">
    <source>
        <dbReference type="Google" id="ProtNLM"/>
    </source>
</evidence>
<organism evidence="2 3">
    <name type="scientific">Taibaiella chishuiensis</name>
    <dbReference type="NCBI Taxonomy" id="1434707"/>
    <lineage>
        <taxon>Bacteria</taxon>
        <taxon>Pseudomonadati</taxon>
        <taxon>Bacteroidota</taxon>
        <taxon>Chitinophagia</taxon>
        <taxon>Chitinophagales</taxon>
        <taxon>Chitinophagaceae</taxon>
        <taxon>Taibaiella</taxon>
    </lineage>
</organism>
<dbReference type="EMBL" id="PYGD01000001">
    <property type="protein sequence ID" value="PSK94116.1"/>
    <property type="molecule type" value="Genomic_DNA"/>
</dbReference>
<name>A0A2P8DA65_9BACT</name>
<proteinExistence type="predicted"/>
<dbReference type="Proteomes" id="UP000240572">
    <property type="component" value="Unassembled WGS sequence"/>
</dbReference>
<dbReference type="OrthoDB" id="672629at2"/>
<accession>A0A2P8DA65</accession>
<evidence type="ECO:0000313" key="3">
    <source>
        <dbReference type="Proteomes" id="UP000240572"/>
    </source>
</evidence>
<dbReference type="RefSeq" id="WP_106520846.1">
    <property type="nucleotide sequence ID" value="NZ_PYGD01000001.1"/>
</dbReference>
<protein>
    <recommendedName>
        <fullName evidence="4">Lipoprotein</fullName>
    </recommendedName>
</protein>
<gene>
    <name evidence="2" type="ORF">B0I18_101267</name>
</gene>
<reference evidence="2 3" key="1">
    <citation type="submission" date="2018-03" db="EMBL/GenBank/DDBJ databases">
        <title>Genomic Encyclopedia of Type Strains, Phase III (KMG-III): the genomes of soil and plant-associated and newly described type strains.</title>
        <authorList>
            <person name="Whitman W."/>
        </authorList>
    </citation>
    <scope>NUCLEOTIDE SEQUENCE [LARGE SCALE GENOMIC DNA]</scope>
    <source>
        <strain evidence="2 3">CGMCC 1.12700</strain>
    </source>
</reference>
<sequence length="161" mass="17243">MNKIKTLVLAAAAAVAFNSCTQQNAQKYNETVVGLYAGYVNNFGNDVNKITAEGSTKENADAALKHMSSTTDSCLGVLNGLKPSDDAKDFHNKVVAVLNTVKTEAIPELQKLASIKGTDNVDEYNKVIDSYNATSDKISKLEDEAGKAQEAFAHKVGMKVQ</sequence>